<evidence type="ECO:0000313" key="3">
    <source>
        <dbReference type="Proteomes" id="UP000008138"/>
    </source>
</evidence>
<keyword evidence="3" id="KW-1185">Reference proteome</keyword>
<feature type="transmembrane region" description="Helical" evidence="1">
    <location>
        <begin position="64"/>
        <end position="85"/>
    </location>
</feature>
<dbReference type="HOGENOM" id="CLU_171559_0_0_2"/>
<keyword evidence="1" id="KW-0472">Membrane</keyword>
<reference key="2">
    <citation type="submission" date="2011-03" db="EMBL/GenBank/DDBJ databases">
        <title>Complete genome sequence of the thermoacidophilic crenarchaeon Thermoproteus uzoniensis 768-20.</title>
        <authorList>
            <person name="Mardanov A.V."/>
            <person name="Gumerov V.M."/>
            <person name="Beletsky A.V."/>
            <person name="Prokofeva M.I."/>
            <person name="Bonch-Osmolovskaya E.A."/>
            <person name="Ravin N.V."/>
            <person name="Skryabin K.G."/>
        </authorList>
    </citation>
    <scope>NUCLEOTIDE SEQUENCE</scope>
    <source>
        <strain>768-20</strain>
    </source>
</reference>
<accession>F2L1Q3</accession>
<name>F2L1Q3_THEU7</name>
<keyword evidence="1" id="KW-0812">Transmembrane</keyword>
<gene>
    <name evidence="2" type="ordered locus">TUZN_1436</name>
</gene>
<reference evidence="2 3" key="1">
    <citation type="journal article" date="2011" name="J. Bacteriol.">
        <title>Complete genome sequence of the thermoacidophilic crenarchaeon Thermoproteus uzoniensis 768-20.</title>
        <authorList>
            <person name="Mardanov A.V."/>
            <person name="Gumerov V.M."/>
            <person name="Beletsky A.V."/>
            <person name="Prokofeva M.I."/>
            <person name="Bonch-Osmolovskaya E.A."/>
            <person name="Ravin N.V."/>
            <person name="Skryabin K.G."/>
        </authorList>
    </citation>
    <scope>NUCLEOTIDE SEQUENCE [LARGE SCALE GENOMIC DNA]</scope>
    <source>
        <strain evidence="2 3">768-20</strain>
    </source>
</reference>
<sequence>MPRGTDKLALVITVVAAVLVALFLQGFWSIVLFPSLCGGLLWYTVLGVLTAIAVFYARDRNSTLLWGAVVVLLLAYVVLALYLTANAPAVTC</sequence>
<protein>
    <submittedName>
        <fullName evidence="2">Uncharacterized protein</fullName>
    </submittedName>
</protein>
<proteinExistence type="predicted"/>
<organism evidence="2 3">
    <name type="scientific">Thermoproteus uzoniensis (strain 768-20)</name>
    <dbReference type="NCBI Taxonomy" id="999630"/>
    <lineage>
        <taxon>Archaea</taxon>
        <taxon>Thermoproteota</taxon>
        <taxon>Thermoprotei</taxon>
        <taxon>Thermoproteales</taxon>
        <taxon>Thermoproteaceae</taxon>
        <taxon>Thermoproteus</taxon>
    </lineage>
</organism>
<feature type="transmembrane region" description="Helical" evidence="1">
    <location>
        <begin position="40"/>
        <end position="57"/>
    </location>
</feature>
<dbReference type="OrthoDB" id="381373at2157"/>
<dbReference type="AlphaFoldDB" id="F2L1Q3"/>
<keyword evidence="1" id="KW-1133">Transmembrane helix</keyword>
<dbReference type="GeneID" id="10360962"/>
<evidence type="ECO:0000313" key="2">
    <source>
        <dbReference type="EMBL" id="AEA12909.1"/>
    </source>
</evidence>
<dbReference type="eggNOG" id="arCOG07010">
    <property type="taxonomic scope" value="Archaea"/>
</dbReference>
<feature type="transmembrane region" description="Helical" evidence="1">
    <location>
        <begin position="7"/>
        <end position="28"/>
    </location>
</feature>
<dbReference type="Proteomes" id="UP000008138">
    <property type="component" value="Chromosome"/>
</dbReference>
<dbReference type="KEGG" id="tuz:TUZN_1436"/>
<dbReference type="RefSeq" id="WP_013680244.1">
    <property type="nucleotide sequence ID" value="NC_015315.1"/>
</dbReference>
<evidence type="ECO:0000256" key="1">
    <source>
        <dbReference type="SAM" id="Phobius"/>
    </source>
</evidence>
<dbReference type="EMBL" id="CP002590">
    <property type="protein sequence ID" value="AEA12909.1"/>
    <property type="molecule type" value="Genomic_DNA"/>
</dbReference>